<proteinExistence type="predicted"/>
<dbReference type="Proteomes" id="UP001165069">
    <property type="component" value="Unassembled WGS sequence"/>
</dbReference>
<feature type="repeat" description="TPR" evidence="3">
    <location>
        <begin position="247"/>
        <end position="280"/>
    </location>
</feature>
<dbReference type="Pfam" id="PF07719">
    <property type="entry name" value="TPR_2"/>
    <property type="match status" value="1"/>
</dbReference>
<keyword evidence="2 3" id="KW-0802">TPR repeat</keyword>
<name>A0ABQ5QBL1_9BACT</name>
<dbReference type="SMART" id="SM00028">
    <property type="entry name" value="TPR"/>
    <property type="match status" value="4"/>
</dbReference>
<dbReference type="PANTHER" id="PTHR44943">
    <property type="entry name" value="CELLULOSE SYNTHASE OPERON PROTEIN C"/>
    <property type="match status" value="1"/>
</dbReference>
<evidence type="ECO:0000256" key="2">
    <source>
        <dbReference type="ARBA" id="ARBA00022803"/>
    </source>
</evidence>
<keyword evidence="1" id="KW-0677">Repeat</keyword>
<evidence type="ECO:0000313" key="5">
    <source>
        <dbReference type="Proteomes" id="UP001165069"/>
    </source>
</evidence>
<evidence type="ECO:0008006" key="6">
    <source>
        <dbReference type="Google" id="ProtNLM"/>
    </source>
</evidence>
<dbReference type="PANTHER" id="PTHR44943:SF8">
    <property type="entry name" value="TPR REPEAT-CONTAINING PROTEIN MJ0263"/>
    <property type="match status" value="1"/>
</dbReference>
<reference evidence="4 5" key="1">
    <citation type="journal article" date="2023" name="Antonie Van Leeuwenhoek">
        <title>Mesoterricola silvestris gen. nov., sp. nov., Mesoterricola sediminis sp. nov., Geothrix oryzae sp. nov., Geothrix edaphica sp. nov., Geothrix rubra sp. nov., and Geothrix limicola sp. nov., six novel members of Acidobacteriota isolated from soils.</title>
        <authorList>
            <person name="Itoh H."/>
            <person name="Sugisawa Y."/>
            <person name="Mise K."/>
            <person name="Xu Z."/>
            <person name="Kuniyasu M."/>
            <person name="Ushijima N."/>
            <person name="Kawano K."/>
            <person name="Kobayashi E."/>
            <person name="Shiratori Y."/>
            <person name="Masuda Y."/>
            <person name="Senoo K."/>
        </authorList>
    </citation>
    <scope>NUCLEOTIDE SEQUENCE [LARGE SCALE GENOMIC DNA]</scope>
    <source>
        <strain evidence="4 5">Red804</strain>
    </source>
</reference>
<organism evidence="4 5">
    <name type="scientific">Geothrix limicola</name>
    <dbReference type="NCBI Taxonomy" id="2927978"/>
    <lineage>
        <taxon>Bacteria</taxon>
        <taxon>Pseudomonadati</taxon>
        <taxon>Acidobacteriota</taxon>
        <taxon>Holophagae</taxon>
        <taxon>Holophagales</taxon>
        <taxon>Holophagaceae</taxon>
        <taxon>Geothrix</taxon>
    </lineage>
</organism>
<accession>A0ABQ5QBL1</accession>
<sequence length="451" mass="49894">MPLRLVKSHPMKPGLTAKEALRHPKSRLHQPSLAVLPFRNLPQKEDEGHVGEGIAEEVLLALNRVEGLRVISRTTSFLYGGSGLSPVEVGRRLGVHFVLSGELLESGGSRTLSTELVEVPSELVLWSRTCTFQPKDLFETVGDVTKGIAEALHLTLTPRSKQALDPQAYDYYLRGRQYYFRFNRQGMGFAAQMFRRALDVSPEYASAWAGLANCAAYSYIYIERAEPQRQLAESCSLKALELDPDLAEAHASRGLALSAAGLPEEAEEAFETALRLDPNLYEAAYFYARHCFAAGKAERAIEYFEWAAALRPEDFQAILLVAQVYHSLGVEDEAERARKAGLALVEARLQHAPDDVRARYLGANALVALGERDKGLAWARMAREMDPEDPMLLYNLGCIHALAGDPDEALDCLEKAAAGGLSQKDWFQHDGDLDALRALPRFQSLIEALTK</sequence>
<dbReference type="InterPro" id="IPR011990">
    <property type="entry name" value="TPR-like_helical_dom_sf"/>
</dbReference>
<dbReference type="NCBIfam" id="NF047558">
    <property type="entry name" value="TPR_END_plus"/>
    <property type="match status" value="1"/>
</dbReference>
<dbReference type="Gene3D" id="1.25.40.10">
    <property type="entry name" value="Tetratricopeptide repeat domain"/>
    <property type="match status" value="2"/>
</dbReference>
<evidence type="ECO:0000256" key="3">
    <source>
        <dbReference type="PROSITE-ProRule" id="PRU00339"/>
    </source>
</evidence>
<dbReference type="InterPro" id="IPR051685">
    <property type="entry name" value="Ycf3/AcsC/BcsC/TPR_MFPF"/>
</dbReference>
<gene>
    <name evidence="4" type="ORF">GETHLI_07040</name>
</gene>
<dbReference type="SUPFAM" id="SSF48452">
    <property type="entry name" value="TPR-like"/>
    <property type="match status" value="1"/>
</dbReference>
<dbReference type="InterPro" id="IPR013105">
    <property type="entry name" value="TPR_2"/>
</dbReference>
<dbReference type="PROSITE" id="PS50005">
    <property type="entry name" value="TPR"/>
    <property type="match status" value="1"/>
</dbReference>
<dbReference type="EMBL" id="BSDE01000001">
    <property type="protein sequence ID" value="GLH72202.1"/>
    <property type="molecule type" value="Genomic_DNA"/>
</dbReference>
<protein>
    <recommendedName>
        <fullName evidence="6">Tetratricopeptide repeat protein</fullName>
    </recommendedName>
</protein>
<dbReference type="RefSeq" id="WP_285570420.1">
    <property type="nucleotide sequence ID" value="NZ_BSDE01000001.1"/>
</dbReference>
<evidence type="ECO:0000256" key="1">
    <source>
        <dbReference type="ARBA" id="ARBA00022737"/>
    </source>
</evidence>
<evidence type="ECO:0000313" key="4">
    <source>
        <dbReference type="EMBL" id="GLH72202.1"/>
    </source>
</evidence>
<keyword evidence="5" id="KW-1185">Reference proteome</keyword>
<dbReference type="InterPro" id="IPR019734">
    <property type="entry name" value="TPR_rpt"/>
</dbReference>
<dbReference type="Pfam" id="PF00515">
    <property type="entry name" value="TPR_1"/>
    <property type="match status" value="1"/>
</dbReference>
<comment type="caution">
    <text evidence="4">The sequence shown here is derived from an EMBL/GenBank/DDBJ whole genome shotgun (WGS) entry which is preliminary data.</text>
</comment>